<dbReference type="Proteomes" id="UP000041254">
    <property type="component" value="Unassembled WGS sequence"/>
</dbReference>
<dbReference type="VEuPathDB" id="CryptoDB:Vbra_13751"/>
<protein>
    <submittedName>
        <fullName evidence="1">Uncharacterized protein</fullName>
    </submittedName>
</protein>
<reference evidence="1 2" key="1">
    <citation type="submission" date="2014-11" db="EMBL/GenBank/DDBJ databases">
        <authorList>
            <person name="Zhu J."/>
            <person name="Qi W."/>
            <person name="Song R."/>
        </authorList>
    </citation>
    <scope>NUCLEOTIDE SEQUENCE [LARGE SCALE GENOMIC DNA]</scope>
</reference>
<dbReference type="InParanoid" id="A0A0G4EXC6"/>
<gene>
    <name evidence="1" type="ORF">Vbra_13751</name>
</gene>
<keyword evidence="2" id="KW-1185">Reference proteome</keyword>
<evidence type="ECO:0000313" key="1">
    <source>
        <dbReference type="EMBL" id="CEM02745.1"/>
    </source>
</evidence>
<sequence length="79" mass="8979">MASPKSLPAAADAFWRDLAEHVQRMFKDHPDAAQQAERFLQNFKDSHVKTVAKVNLEQAEQLCGQAMQWLEEQQKGQGL</sequence>
<accession>A0A0G4EXC6</accession>
<dbReference type="EMBL" id="CDMY01000335">
    <property type="protein sequence ID" value="CEM02745.1"/>
    <property type="molecule type" value="Genomic_DNA"/>
</dbReference>
<proteinExistence type="predicted"/>
<evidence type="ECO:0000313" key="2">
    <source>
        <dbReference type="Proteomes" id="UP000041254"/>
    </source>
</evidence>
<dbReference type="AlphaFoldDB" id="A0A0G4EXC6"/>
<name>A0A0G4EXC6_VITBC</name>
<organism evidence="1 2">
    <name type="scientific">Vitrella brassicaformis (strain CCMP3155)</name>
    <dbReference type="NCBI Taxonomy" id="1169540"/>
    <lineage>
        <taxon>Eukaryota</taxon>
        <taxon>Sar</taxon>
        <taxon>Alveolata</taxon>
        <taxon>Colpodellida</taxon>
        <taxon>Vitrellaceae</taxon>
        <taxon>Vitrella</taxon>
    </lineage>
</organism>